<name>A0A3P5XS77_STRCB</name>
<organism evidence="1 2">
    <name type="scientific">Streptococcus canis</name>
    <dbReference type="NCBI Taxonomy" id="1329"/>
    <lineage>
        <taxon>Bacteria</taxon>
        <taxon>Bacillati</taxon>
        <taxon>Bacillota</taxon>
        <taxon>Bacilli</taxon>
        <taxon>Lactobacillales</taxon>
        <taxon>Streptococcaceae</taxon>
        <taxon>Streptococcus</taxon>
    </lineage>
</organism>
<dbReference type="AlphaFoldDB" id="A0A3P5XS77"/>
<dbReference type="InterPro" id="IPR017034">
    <property type="entry name" value="Abi_system_AbiD/AbiF"/>
</dbReference>
<reference evidence="1 2" key="1">
    <citation type="submission" date="2018-10" db="EMBL/GenBank/DDBJ databases">
        <authorList>
            <consortium name="Molecular Microbiology and Infection Unit (UMMI)"/>
            <person name="Machado M."/>
        </authorList>
    </citation>
    <scope>NUCLEOTIDE SEQUENCE [LARGE SCALE GENOMIC DNA]</scope>
    <source>
        <strain evidence="1">FMV2238.02</strain>
    </source>
</reference>
<dbReference type="RefSeq" id="WP_125074690.1">
    <property type="nucleotide sequence ID" value="NZ_CP053792.1"/>
</dbReference>
<dbReference type="Proteomes" id="UP000280759">
    <property type="component" value="Unassembled WGS sequence"/>
</dbReference>
<keyword evidence="2" id="KW-1185">Reference proteome</keyword>
<proteinExistence type="predicted"/>
<gene>
    <name evidence="1" type="ORF">FMV2238Y02_17890</name>
</gene>
<dbReference type="Pfam" id="PF07751">
    <property type="entry name" value="Abi_2"/>
    <property type="match status" value="1"/>
</dbReference>
<dbReference type="EMBL" id="UXEP01000031">
    <property type="protein sequence ID" value="VDC43292.1"/>
    <property type="molecule type" value="Genomic_DNA"/>
</dbReference>
<accession>A0A3P5XS77</accession>
<sequence length="284" mass="33869">MKPAKTIDEQLDILANRGLRIDDKEKAGRILRDVNYYTLTGYLFPFEKSGVYTNDISFEKMVELYQFDTRIRKILLSLVSEAETMIKTRIAYSIAMLHRDDPLIYTDINYFNNAADYTRFIADFQTSVRNNNEIPFVKHHISKYRSQFPIWVAVELLTLGNIKYFYKNIPSKDRKEISKTFNVSPTTFDSWIDCLRIVRNRLAHNMRLYDTTFKNTPRFEKHHILKSENNRLFSSFILLKYLLHHHETWSESMEELDIIMVRYHDTINLKKIGFPTNWKILLDD</sequence>
<dbReference type="PIRSF" id="PIRSF034934">
    <property type="entry name" value="AbiF_AbiD"/>
    <property type="match status" value="1"/>
</dbReference>
<evidence type="ECO:0000313" key="2">
    <source>
        <dbReference type="Proteomes" id="UP000280759"/>
    </source>
</evidence>
<dbReference type="InterPro" id="IPR011664">
    <property type="entry name" value="Abi_system_AbiD/AbiF-like"/>
</dbReference>
<evidence type="ECO:0008006" key="3">
    <source>
        <dbReference type="Google" id="ProtNLM"/>
    </source>
</evidence>
<protein>
    <recommendedName>
        <fullName evidence="3">Abi family protein</fullName>
    </recommendedName>
</protein>
<evidence type="ECO:0000313" key="1">
    <source>
        <dbReference type="EMBL" id="VDC43292.1"/>
    </source>
</evidence>